<name>A0A090LPA9_STRRB</name>
<dbReference type="GeneID" id="36383976"/>
<feature type="transmembrane region" description="Helical" evidence="5">
    <location>
        <begin position="183"/>
        <end position="206"/>
    </location>
</feature>
<evidence type="ECO:0000256" key="3">
    <source>
        <dbReference type="ARBA" id="ARBA00022989"/>
    </source>
</evidence>
<evidence type="ECO:0000313" key="9">
    <source>
        <dbReference type="WormBase" id="SRAE_X000092000"/>
    </source>
</evidence>
<feature type="transmembrane region" description="Helical" evidence="5">
    <location>
        <begin position="141"/>
        <end position="163"/>
    </location>
</feature>
<dbReference type="CTD" id="36383976"/>
<feature type="transmembrane region" description="Helical" evidence="5">
    <location>
        <begin position="52"/>
        <end position="70"/>
    </location>
</feature>
<gene>
    <name evidence="6 8 9" type="ORF">SRAE_X000092000</name>
</gene>
<keyword evidence="2 5" id="KW-0812">Transmembrane</keyword>
<dbReference type="EMBL" id="LN609530">
    <property type="protein sequence ID" value="CEF71596.1"/>
    <property type="molecule type" value="Genomic_DNA"/>
</dbReference>
<keyword evidence="3 5" id="KW-1133">Transmembrane helix</keyword>
<sequence length="324" mass="37655">MEEINVNEDNILMKEFYNIYTINLIISIFSFVLSTLFFCSYCSRTSSRNASLILKIILGCDLFATLGTIARNIHGLIQDDYKFKELYMISIYSCIFNYHIIWITIFYLLPILFVFVLALDRYLAINFSLWFKTVNISKGPLIGYCFLTVTFTIIVGILNAVYISPLEKIHYTCPIFEGFGFQYSYGIKIFIIIYLSFSLLLNTIALKQIISKDGTKRFGGFHSRHKFESRMTKRSFYITLYFTTSTIIPLILTLIIDSKPNTWTPLKEGISSLIFLRTIINCIAIWRIFPRYVNFKFCNKTKSQNAVQEVQHNANYTHHNAFSG</sequence>
<dbReference type="InterPro" id="IPR000276">
    <property type="entry name" value="GPCR_Rhodpsn"/>
</dbReference>
<comment type="subcellular location">
    <subcellularLocation>
        <location evidence="1">Membrane</location>
    </subcellularLocation>
</comment>
<evidence type="ECO:0000256" key="5">
    <source>
        <dbReference type="SAM" id="Phobius"/>
    </source>
</evidence>
<feature type="transmembrane region" description="Helical" evidence="5">
    <location>
        <begin position="236"/>
        <end position="257"/>
    </location>
</feature>
<dbReference type="OrthoDB" id="5807083at2759"/>
<dbReference type="RefSeq" id="XP_024510792.1">
    <property type="nucleotide sequence ID" value="XM_024645322.1"/>
</dbReference>
<accession>A0A090LPA9</accession>
<keyword evidence="6" id="KW-0675">Receptor</keyword>
<reference evidence="8" key="2">
    <citation type="submission" date="2020-12" db="UniProtKB">
        <authorList>
            <consortium name="WormBaseParasite"/>
        </authorList>
    </citation>
    <scope>IDENTIFICATION</scope>
</reference>
<keyword evidence="7" id="KW-1185">Reference proteome</keyword>
<dbReference type="AlphaFoldDB" id="A0A090LPA9"/>
<dbReference type="PROSITE" id="PS00237">
    <property type="entry name" value="G_PROTEIN_RECEP_F1_1"/>
    <property type="match status" value="1"/>
</dbReference>
<protein>
    <submittedName>
        <fullName evidence="6 8">G protein-coupled receptor, rhodopsin-like family-containing protein</fullName>
    </submittedName>
</protein>
<proteinExistence type="predicted"/>
<dbReference type="WBParaSite" id="SRAE_X000092000.1">
    <property type="protein sequence ID" value="SRAE_X000092000.1"/>
    <property type="gene ID" value="WBGene00266482"/>
</dbReference>
<reference evidence="6 7" key="1">
    <citation type="submission" date="2014-09" db="EMBL/GenBank/DDBJ databases">
        <authorList>
            <person name="Martin A.A."/>
        </authorList>
    </citation>
    <scope>NUCLEOTIDE SEQUENCE</scope>
    <source>
        <strain evidence="7">ED321</strain>
        <strain evidence="6">ED321 Heterogonic</strain>
    </source>
</reference>
<evidence type="ECO:0000256" key="1">
    <source>
        <dbReference type="ARBA" id="ARBA00004370"/>
    </source>
</evidence>
<keyword evidence="4 5" id="KW-0472">Membrane</keyword>
<dbReference type="Proteomes" id="UP000035682">
    <property type="component" value="Unplaced"/>
</dbReference>
<organism evidence="6">
    <name type="scientific">Strongyloides ratti</name>
    <name type="common">Parasitic roundworm</name>
    <dbReference type="NCBI Taxonomy" id="34506"/>
    <lineage>
        <taxon>Eukaryota</taxon>
        <taxon>Metazoa</taxon>
        <taxon>Ecdysozoa</taxon>
        <taxon>Nematoda</taxon>
        <taxon>Chromadorea</taxon>
        <taxon>Rhabditida</taxon>
        <taxon>Tylenchina</taxon>
        <taxon>Panagrolaimomorpha</taxon>
        <taxon>Strongyloidoidea</taxon>
        <taxon>Strongyloididae</taxon>
        <taxon>Strongyloides</taxon>
    </lineage>
</organism>
<dbReference type="GO" id="GO:0004930">
    <property type="term" value="F:G protein-coupled receptor activity"/>
    <property type="evidence" value="ECO:0007669"/>
    <property type="project" value="InterPro"/>
</dbReference>
<feature type="transmembrane region" description="Helical" evidence="5">
    <location>
        <begin position="90"/>
        <end position="120"/>
    </location>
</feature>
<evidence type="ECO:0000313" key="6">
    <source>
        <dbReference type="EMBL" id="CEF71596.1"/>
    </source>
</evidence>
<dbReference type="WormBase" id="SRAE_X000092000">
    <property type="protein sequence ID" value="SRP09603"/>
    <property type="gene ID" value="WBGene00266482"/>
</dbReference>
<feature type="transmembrane region" description="Helical" evidence="5">
    <location>
        <begin position="20"/>
        <end position="40"/>
    </location>
</feature>
<dbReference type="Gene3D" id="1.20.1070.10">
    <property type="entry name" value="Rhodopsin 7-helix transmembrane proteins"/>
    <property type="match status" value="1"/>
</dbReference>
<evidence type="ECO:0000256" key="4">
    <source>
        <dbReference type="ARBA" id="ARBA00023136"/>
    </source>
</evidence>
<dbReference type="SUPFAM" id="SSF81321">
    <property type="entry name" value="Family A G protein-coupled receptor-like"/>
    <property type="match status" value="1"/>
</dbReference>
<evidence type="ECO:0000256" key="2">
    <source>
        <dbReference type="ARBA" id="ARBA00022692"/>
    </source>
</evidence>
<dbReference type="GO" id="GO:0016020">
    <property type="term" value="C:membrane"/>
    <property type="evidence" value="ECO:0007669"/>
    <property type="project" value="UniProtKB-SubCell"/>
</dbReference>
<evidence type="ECO:0000313" key="7">
    <source>
        <dbReference type="Proteomes" id="UP000035682"/>
    </source>
</evidence>
<feature type="transmembrane region" description="Helical" evidence="5">
    <location>
        <begin position="269"/>
        <end position="289"/>
    </location>
</feature>
<evidence type="ECO:0000313" key="8">
    <source>
        <dbReference type="WBParaSite" id="SRAE_X000092000.1"/>
    </source>
</evidence>